<evidence type="ECO:0000256" key="2">
    <source>
        <dbReference type="SAM" id="SignalP"/>
    </source>
</evidence>
<comment type="caution">
    <text evidence="3">The sequence shown here is derived from an EMBL/GenBank/DDBJ whole genome shotgun (WGS) entry which is preliminary data.</text>
</comment>
<protein>
    <submittedName>
        <fullName evidence="3">Uncharacterized protein</fullName>
    </submittedName>
</protein>
<feature type="compositionally biased region" description="Polar residues" evidence="1">
    <location>
        <begin position="28"/>
        <end position="43"/>
    </location>
</feature>
<dbReference type="AlphaFoldDB" id="A0A8K0CAA6"/>
<keyword evidence="2" id="KW-0732">Signal</keyword>
<accession>A0A8K0CAA6</accession>
<organism evidence="3 4">
    <name type="scientific">Ignelater luminosus</name>
    <name type="common">Cucubano</name>
    <name type="synonym">Pyrophorus luminosus</name>
    <dbReference type="NCBI Taxonomy" id="2038154"/>
    <lineage>
        <taxon>Eukaryota</taxon>
        <taxon>Metazoa</taxon>
        <taxon>Ecdysozoa</taxon>
        <taxon>Arthropoda</taxon>
        <taxon>Hexapoda</taxon>
        <taxon>Insecta</taxon>
        <taxon>Pterygota</taxon>
        <taxon>Neoptera</taxon>
        <taxon>Endopterygota</taxon>
        <taxon>Coleoptera</taxon>
        <taxon>Polyphaga</taxon>
        <taxon>Elateriformia</taxon>
        <taxon>Elateroidea</taxon>
        <taxon>Elateridae</taxon>
        <taxon>Agrypninae</taxon>
        <taxon>Pyrophorini</taxon>
        <taxon>Ignelater</taxon>
    </lineage>
</organism>
<name>A0A8K0CAA6_IGNLU</name>
<feature type="signal peptide" evidence="2">
    <location>
        <begin position="1"/>
        <end position="25"/>
    </location>
</feature>
<sequence length="116" mass="13046">MIQSWKKLAILNALIVLFVLTTVMGLSKNQQQSSLRTNSNPSNAFGMGKLNTGIHSSGARGKYGESSKSFSSSENTQQKVKLIDSENREPVYVTPNITELFETIRKRGNPYRYRLF</sequence>
<feature type="chain" id="PRO_5035426447" evidence="2">
    <location>
        <begin position="26"/>
        <end position="116"/>
    </location>
</feature>
<feature type="region of interest" description="Disordered" evidence="1">
    <location>
        <begin position="28"/>
        <end position="85"/>
    </location>
</feature>
<evidence type="ECO:0000256" key="1">
    <source>
        <dbReference type="SAM" id="MobiDB-lite"/>
    </source>
</evidence>
<gene>
    <name evidence="3" type="ORF">ILUMI_23799</name>
</gene>
<evidence type="ECO:0000313" key="4">
    <source>
        <dbReference type="Proteomes" id="UP000801492"/>
    </source>
</evidence>
<dbReference type="EMBL" id="VTPC01090620">
    <property type="protein sequence ID" value="KAF2882379.1"/>
    <property type="molecule type" value="Genomic_DNA"/>
</dbReference>
<dbReference type="Proteomes" id="UP000801492">
    <property type="component" value="Unassembled WGS sequence"/>
</dbReference>
<reference evidence="3" key="1">
    <citation type="submission" date="2019-08" db="EMBL/GenBank/DDBJ databases">
        <title>The genome of the North American firefly Photinus pyralis.</title>
        <authorList>
            <consortium name="Photinus pyralis genome working group"/>
            <person name="Fallon T.R."/>
            <person name="Sander Lower S.E."/>
            <person name="Weng J.-K."/>
        </authorList>
    </citation>
    <scope>NUCLEOTIDE SEQUENCE</scope>
    <source>
        <strain evidence="3">TRF0915ILg1</strain>
        <tissue evidence="3">Whole body</tissue>
    </source>
</reference>
<proteinExistence type="predicted"/>
<evidence type="ECO:0000313" key="3">
    <source>
        <dbReference type="EMBL" id="KAF2882379.1"/>
    </source>
</evidence>
<keyword evidence="4" id="KW-1185">Reference proteome</keyword>